<feature type="region of interest" description="Disordered" evidence="2">
    <location>
        <begin position="751"/>
        <end position="874"/>
    </location>
</feature>
<keyword evidence="3" id="KW-0732">Signal</keyword>
<proteinExistence type="predicted"/>
<feature type="compositionally biased region" description="Acidic residues" evidence="2">
    <location>
        <begin position="829"/>
        <end position="847"/>
    </location>
</feature>
<protein>
    <recommendedName>
        <fullName evidence="6">Laminin-like protein epi-1</fullName>
    </recommendedName>
</protein>
<evidence type="ECO:0000313" key="5">
    <source>
        <dbReference type="Proteomes" id="UP000295083"/>
    </source>
</evidence>
<keyword evidence="1" id="KW-0175">Coiled coil</keyword>
<dbReference type="Proteomes" id="UP000295083">
    <property type="component" value="Unassembled WGS sequence"/>
</dbReference>
<evidence type="ECO:0000256" key="1">
    <source>
        <dbReference type="SAM" id="Coils"/>
    </source>
</evidence>
<comment type="caution">
    <text evidence="4">The sequence shown here is derived from an EMBL/GenBank/DDBJ whole genome shotgun (WGS) entry which is preliminary data.</text>
</comment>
<accession>A0A4R8Q5D6</accession>
<name>A0A4R8Q5D6_9PEZI</name>
<evidence type="ECO:0008006" key="6">
    <source>
        <dbReference type="Google" id="ProtNLM"/>
    </source>
</evidence>
<sequence length="874" mass="101464">MSVLALVVFLILLLSSLHGLFHGHWLSHDTIALFRANAIRVTAAITIGPITALFYLHAPTLLVQLTSSCLAVANTSIQHIRRRFDPYHRLTSLSFRILHDMGIMFLDWIRRYYSIVVNYLTKERKTQCLEFHLRPSPVNGQDSIINEEGDGHATHKAAGMKRNHHTQRVSDDVPIPALNEVQAAELQRTRSHQRVTHEQPITEAQPELPTTHDGHCRSYQTDSHLRELDHLNDKFHDLRRSYHSARAVNDELEQQVQDQNAAIRELEERLAKFRGMDHMGYWGVIHDEQRKRRLADSQVEEARNMLAAMNLDDNNAGSFPSQIQERDAQIERLTAELQEQKAIVRQVNDRETFLNNEKDRIVRLEKARSATNIEKLNSHWVAEVSRLSSELDESRRAVGQLRRKNNTRCDDGSDNVEARIAEETAKSQKAEREVELLRRQIEEAHAIGISNDPEAQQKQHQLYVEQAQRQVQHHFDNLKEIAKQEAIQQLQQEVEAYTASKDQEVRDAIENTKQEIEVITADANSHKQKLEEYFSEKYNEDREKLEKQHGANFETVNQACARIEQDRLRVQEDEKKLCTDRVELERERHVLEVEQAHAEAAIAEVQNSRQFLHDQRQQLEADREKLRAEYELQQQAHSVVDRSSEVLEIREQQERLQQARQQLEVDRTQAAEGHRQLVERNTREVLQLRRELEAEREKQQRKSDELKKKMQKLKEEQENMEVDKEAVQLEKRSLAGQAQEIAKFWENLRKHDELNDQEGPVNGDSNDEGEEGEDEGQSRGGTSEDGSFEEDLLLSPMDPNTNSAETPDDFMALLRSAIDEREGERAWTAEDEALAGSSEEDGSDDEDNAAKRHIREMHKRQESNLRRERSRREE</sequence>
<reference evidence="4 5" key="1">
    <citation type="submission" date="2018-11" db="EMBL/GenBank/DDBJ databases">
        <title>Genome sequence and assembly of Colletotrichum spinosum.</title>
        <authorList>
            <person name="Gan P."/>
            <person name="Shirasu K."/>
        </authorList>
    </citation>
    <scope>NUCLEOTIDE SEQUENCE [LARGE SCALE GENOMIC DNA]</scope>
    <source>
        <strain evidence="4 5">CBS 515.97</strain>
    </source>
</reference>
<feature type="compositionally biased region" description="Basic and acidic residues" evidence="2">
    <location>
        <begin position="859"/>
        <end position="874"/>
    </location>
</feature>
<feature type="chain" id="PRO_5020725620" description="Laminin-like protein epi-1" evidence="3">
    <location>
        <begin position="20"/>
        <end position="874"/>
    </location>
</feature>
<dbReference type="EMBL" id="QAPG01000091">
    <property type="protein sequence ID" value="TDZ31896.1"/>
    <property type="molecule type" value="Genomic_DNA"/>
</dbReference>
<feature type="coiled-coil region" evidence="1">
    <location>
        <begin position="235"/>
        <end position="529"/>
    </location>
</feature>
<keyword evidence="5" id="KW-1185">Reference proteome</keyword>
<gene>
    <name evidence="4" type="ORF">C8035_v001084</name>
</gene>
<feature type="compositionally biased region" description="Basic and acidic residues" evidence="2">
    <location>
        <begin position="817"/>
        <end position="828"/>
    </location>
</feature>
<feature type="signal peptide" evidence="3">
    <location>
        <begin position="1"/>
        <end position="19"/>
    </location>
</feature>
<organism evidence="4 5">
    <name type="scientific">Colletotrichum spinosum</name>
    <dbReference type="NCBI Taxonomy" id="1347390"/>
    <lineage>
        <taxon>Eukaryota</taxon>
        <taxon>Fungi</taxon>
        <taxon>Dikarya</taxon>
        <taxon>Ascomycota</taxon>
        <taxon>Pezizomycotina</taxon>
        <taxon>Sordariomycetes</taxon>
        <taxon>Hypocreomycetidae</taxon>
        <taxon>Glomerellales</taxon>
        <taxon>Glomerellaceae</taxon>
        <taxon>Colletotrichum</taxon>
        <taxon>Colletotrichum orbiculare species complex</taxon>
    </lineage>
</organism>
<dbReference type="AlphaFoldDB" id="A0A4R8Q5D6"/>
<feature type="region of interest" description="Disordered" evidence="2">
    <location>
        <begin position="186"/>
        <end position="218"/>
    </location>
</feature>
<evidence type="ECO:0000256" key="3">
    <source>
        <dbReference type="SAM" id="SignalP"/>
    </source>
</evidence>
<feature type="region of interest" description="Disordered" evidence="2">
    <location>
        <begin position="693"/>
        <end position="724"/>
    </location>
</feature>
<feature type="compositionally biased region" description="Acidic residues" evidence="2">
    <location>
        <begin position="765"/>
        <end position="775"/>
    </location>
</feature>
<evidence type="ECO:0000313" key="4">
    <source>
        <dbReference type="EMBL" id="TDZ31896.1"/>
    </source>
</evidence>
<evidence type="ECO:0000256" key="2">
    <source>
        <dbReference type="SAM" id="MobiDB-lite"/>
    </source>
</evidence>